<protein>
    <submittedName>
        <fullName evidence="2">Uncharacterized protein</fullName>
    </submittedName>
</protein>
<accession>A0ABP8FU62</accession>
<feature type="compositionally biased region" description="Basic and acidic residues" evidence="1">
    <location>
        <begin position="38"/>
        <end position="52"/>
    </location>
</feature>
<feature type="region of interest" description="Disordered" evidence="1">
    <location>
        <begin position="35"/>
        <end position="60"/>
    </location>
</feature>
<dbReference type="Proteomes" id="UP001501844">
    <property type="component" value="Unassembled WGS sequence"/>
</dbReference>
<evidence type="ECO:0000256" key="1">
    <source>
        <dbReference type="SAM" id="MobiDB-lite"/>
    </source>
</evidence>
<keyword evidence="3" id="KW-1185">Reference proteome</keyword>
<name>A0ABP8FU62_9BACT</name>
<comment type="caution">
    <text evidence="2">The sequence shown here is derived from an EMBL/GenBank/DDBJ whole genome shotgun (WGS) entry which is preliminary data.</text>
</comment>
<dbReference type="EMBL" id="BAABGX010000002">
    <property type="protein sequence ID" value="GAA4311048.1"/>
    <property type="molecule type" value="Genomic_DNA"/>
</dbReference>
<feature type="region of interest" description="Disordered" evidence="1">
    <location>
        <begin position="72"/>
        <end position="96"/>
    </location>
</feature>
<sequence length="96" mass="10329">MWMFLLVAGIVLSGCSSGRIPCPDVTGKKSLNPLAMFKPKEPTPEDQAKEGTDIGGRNMEFGAKDGLLKKKKVKMPGAKKKQKVVVKFGKGPGKKN</sequence>
<gene>
    <name evidence="2" type="ORF">GCM10023183_29520</name>
</gene>
<proteinExistence type="predicted"/>
<organism evidence="2 3">
    <name type="scientific">Nibribacter koreensis</name>
    <dbReference type="NCBI Taxonomy" id="1084519"/>
    <lineage>
        <taxon>Bacteria</taxon>
        <taxon>Pseudomonadati</taxon>
        <taxon>Bacteroidota</taxon>
        <taxon>Cytophagia</taxon>
        <taxon>Cytophagales</taxon>
        <taxon>Hymenobacteraceae</taxon>
        <taxon>Nibribacter</taxon>
    </lineage>
</organism>
<feature type="compositionally biased region" description="Basic residues" evidence="1">
    <location>
        <begin position="72"/>
        <end position="84"/>
    </location>
</feature>
<reference evidence="3" key="1">
    <citation type="journal article" date="2019" name="Int. J. Syst. Evol. Microbiol.">
        <title>The Global Catalogue of Microorganisms (GCM) 10K type strain sequencing project: providing services to taxonomists for standard genome sequencing and annotation.</title>
        <authorList>
            <consortium name="The Broad Institute Genomics Platform"/>
            <consortium name="The Broad Institute Genome Sequencing Center for Infectious Disease"/>
            <person name="Wu L."/>
            <person name="Ma J."/>
        </authorList>
    </citation>
    <scope>NUCLEOTIDE SEQUENCE [LARGE SCALE GENOMIC DNA]</scope>
    <source>
        <strain evidence="3">JCM 17917</strain>
    </source>
</reference>
<evidence type="ECO:0000313" key="2">
    <source>
        <dbReference type="EMBL" id="GAA4311048.1"/>
    </source>
</evidence>
<evidence type="ECO:0000313" key="3">
    <source>
        <dbReference type="Proteomes" id="UP001501844"/>
    </source>
</evidence>